<feature type="transmembrane region" description="Helical" evidence="1">
    <location>
        <begin position="21"/>
        <end position="45"/>
    </location>
</feature>
<dbReference type="Pfam" id="PF02698">
    <property type="entry name" value="DUF218"/>
    <property type="match status" value="1"/>
</dbReference>
<evidence type="ECO:0000313" key="4">
    <source>
        <dbReference type="Proteomes" id="UP000614287"/>
    </source>
</evidence>
<protein>
    <recommendedName>
        <fullName evidence="2">DUF218 domain-containing protein</fullName>
    </recommendedName>
</protein>
<evidence type="ECO:0000259" key="2">
    <source>
        <dbReference type="Pfam" id="PF02698"/>
    </source>
</evidence>
<dbReference type="PANTHER" id="PTHR30336">
    <property type="entry name" value="INNER MEMBRANE PROTEIN, PROBABLE PERMEASE"/>
    <property type="match status" value="1"/>
</dbReference>
<evidence type="ECO:0000256" key="1">
    <source>
        <dbReference type="SAM" id="Phobius"/>
    </source>
</evidence>
<gene>
    <name evidence="3" type="ORF">GCM10009007_11170</name>
</gene>
<dbReference type="CDD" id="cd06259">
    <property type="entry name" value="YdcF-like"/>
    <property type="match status" value="1"/>
</dbReference>
<dbReference type="PANTHER" id="PTHR30336:SF20">
    <property type="entry name" value="DUF218 DOMAIN-CONTAINING PROTEIN"/>
    <property type="match status" value="1"/>
</dbReference>
<reference evidence="3" key="1">
    <citation type="journal article" date="2014" name="Int. J. Syst. Evol. Microbiol.">
        <title>Complete genome sequence of Corynebacterium casei LMG S-19264T (=DSM 44701T), isolated from a smear-ripened cheese.</title>
        <authorList>
            <consortium name="US DOE Joint Genome Institute (JGI-PGF)"/>
            <person name="Walter F."/>
            <person name="Albersmeier A."/>
            <person name="Kalinowski J."/>
            <person name="Ruckert C."/>
        </authorList>
    </citation>
    <scope>NUCLEOTIDE SEQUENCE</scope>
    <source>
        <strain evidence="3">KCTC 32501</strain>
    </source>
</reference>
<comment type="caution">
    <text evidence="3">The sequence shown here is derived from an EMBL/GenBank/DDBJ whole genome shotgun (WGS) entry which is preliminary data.</text>
</comment>
<feature type="domain" description="DUF218" evidence="2">
    <location>
        <begin position="57"/>
        <end position="149"/>
    </location>
</feature>
<keyword evidence="1" id="KW-0472">Membrane</keyword>
<keyword evidence="1" id="KW-1133">Transmembrane helix</keyword>
<accession>A0A8J3CHF2</accession>
<name>A0A8J3CHF2_9BURK</name>
<keyword evidence="4" id="KW-1185">Reference proteome</keyword>
<proteinExistence type="predicted"/>
<keyword evidence="1" id="KW-0812">Transmembrane</keyword>
<evidence type="ECO:0000313" key="3">
    <source>
        <dbReference type="EMBL" id="GHA71997.1"/>
    </source>
</evidence>
<dbReference type="InterPro" id="IPR051599">
    <property type="entry name" value="Cell_Envelope_Assoc"/>
</dbReference>
<dbReference type="InterPro" id="IPR003848">
    <property type="entry name" value="DUF218"/>
</dbReference>
<organism evidence="3 4">
    <name type="scientific">Formosimonas limnophila</name>
    <dbReference type="NCBI Taxonomy" id="1384487"/>
    <lineage>
        <taxon>Bacteria</taxon>
        <taxon>Pseudomonadati</taxon>
        <taxon>Pseudomonadota</taxon>
        <taxon>Betaproteobacteria</taxon>
        <taxon>Burkholderiales</taxon>
        <taxon>Burkholderiaceae</taxon>
        <taxon>Formosimonas</taxon>
    </lineage>
</organism>
<dbReference type="GO" id="GO:0005886">
    <property type="term" value="C:plasma membrane"/>
    <property type="evidence" value="ECO:0007669"/>
    <property type="project" value="TreeGrafter"/>
</dbReference>
<reference evidence="3" key="2">
    <citation type="submission" date="2020-09" db="EMBL/GenBank/DDBJ databases">
        <authorList>
            <person name="Sun Q."/>
            <person name="Kim S."/>
        </authorList>
    </citation>
    <scope>NUCLEOTIDE SEQUENCE</scope>
    <source>
        <strain evidence="3">KCTC 32501</strain>
    </source>
</reference>
<dbReference type="RefSeq" id="WP_229809740.1">
    <property type="nucleotide sequence ID" value="NZ_BMZG01000005.1"/>
</dbReference>
<dbReference type="Proteomes" id="UP000614287">
    <property type="component" value="Unassembled WGS sequence"/>
</dbReference>
<dbReference type="EMBL" id="BMZG01000005">
    <property type="protein sequence ID" value="GHA71997.1"/>
    <property type="molecule type" value="Genomic_DNA"/>
</dbReference>
<dbReference type="AlphaFoldDB" id="A0A8J3CHF2"/>
<sequence>MIRRYLSGLCHLIWQRAWLRYPVLLGLAVVLLYVGLWLTIMVHSYQALAQPPMNKADAALVLGNRAYLNGAPNPCLTGRVDAAVQLGSSGQVTQLVMSGGVDEEDGRVESQLMMQHARDIGYTGVVHEESASSSTLENLYFSAAVLCANRIKNGHRCFRALPSVAH</sequence>